<accession>A0ABQ2GYI6</accession>
<dbReference type="Proteomes" id="UP000661918">
    <property type="component" value="Unassembled WGS sequence"/>
</dbReference>
<name>A0ABQ2GYI6_9DEIO</name>
<evidence type="ECO:0000313" key="1">
    <source>
        <dbReference type="EMBL" id="GGM18462.1"/>
    </source>
</evidence>
<sequence>MFSGHSWIYLPQDPPRVARRVDFELAVVAASLISLQDRWVRSQRWWAVPESGALYLGHARHHLRAAYLLDRRSFVVDWARKDGSTQRLGYPATLEDLVQLLRVALFDTPAFQRLPWVPGPAPEHDEELPDTWQRAYRQVLGLPAPPHKAIGSLTIEQKRNDVLTAVNLRSTVVRQEYLRTRLDVRVAALNTCPWSEPEGY</sequence>
<gene>
    <name evidence="1" type="ORF">GCM10010841_28200</name>
</gene>
<dbReference type="EMBL" id="BMOM01000031">
    <property type="protein sequence ID" value="GGM18462.1"/>
    <property type="molecule type" value="Genomic_DNA"/>
</dbReference>
<organism evidence="1 2">
    <name type="scientific">Deinococcus aerophilus</name>
    <dbReference type="NCBI Taxonomy" id="522488"/>
    <lineage>
        <taxon>Bacteria</taxon>
        <taxon>Thermotogati</taxon>
        <taxon>Deinococcota</taxon>
        <taxon>Deinococci</taxon>
        <taxon>Deinococcales</taxon>
        <taxon>Deinococcaceae</taxon>
        <taxon>Deinococcus</taxon>
    </lineage>
</organism>
<comment type="caution">
    <text evidence="1">The sequence shown here is derived from an EMBL/GenBank/DDBJ whole genome shotgun (WGS) entry which is preliminary data.</text>
</comment>
<keyword evidence="2" id="KW-1185">Reference proteome</keyword>
<proteinExistence type="predicted"/>
<dbReference type="RefSeq" id="WP_188904993.1">
    <property type="nucleotide sequence ID" value="NZ_BMOM01000031.1"/>
</dbReference>
<reference evidence="2" key="1">
    <citation type="journal article" date="2019" name="Int. J. Syst. Evol. Microbiol.">
        <title>The Global Catalogue of Microorganisms (GCM) 10K type strain sequencing project: providing services to taxonomists for standard genome sequencing and annotation.</title>
        <authorList>
            <consortium name="The Broad Institute Genomics Platform"/>
            <consortium name="The Broad Institute Genome Sequencing Center for Infectious Disease"/>
            <person name="Wu L."/>
            <person name="Ma J."/>
        </authorList>
    </citation>
    <scope>NUCLEOTIDE SEQUENCE [LARGE SCALE GENOMIC DNA]</scope>
    <source>
        <strain evidence="2">JCM 15443</strain>
    </source>
</reference>
<protein>
    <submittedName>
        <fullName evidence="1">Uncharacterized protein</fullName>
    </submittedName>
</protein>
<evidence type="ECO:0000313" key="2">
    <source>
        <dbReference type="Proteomes" id="UP000661918"/>
    </source>
</evidence>